<evidence type="ECO:0000313" key="4">
    <source>
        <dbReference type="Proteomes" id="UP000315145"/>
    </source>
</evidence>
<keyword evidence="1" id="KW-1133">Transmembrane helix</keyword>
<keyword evidence="4" id="KW-1185">Reference proteome</keyword>
<dbReference type="OrthoDB" id="1453035at2"/>
<dbReference type="Proteomes" id="UP000315145">
    <property type="component" value="Unassembled WGS sequence"/>
</dbReference>
<evidence type="ECO:0000256" key="1">
    <source>
        <dbReference type="SAM" id="Phobius"/>
    </source>
</evidence>
<dbReference type="EMBL" id="VMBF01000009">
    <property type="protein sequence ID" value="TSJ73636.1"/>
    <property type="molecule type" value="Genomic_DNA"/>
</dbReference>
<feature type="transmembrane region" description="Helical" evidence="1">
    <location>
        <begin position="25"/>
        <end position="47"/>
    </location>
</feature>
<evidence type="ECO:0000313" key="2">
    <source>
        <dbReference type="EMBL" id="KAA5822486.1"/>
    </source>
</evidence>
<feature type="transmembrane region" description="Helical" evidence="1">
    <location>
        <begin position="90"/>
        <end position="107"/>
    </location>
</feature>
<keyword evidence="1" id="KW-0472">Membrane</keyword>
<dbReference type="Proteomes" id="UP000322315">
    <property type="component" value="Unassembled WGS sequence"/>
</dbReference>
<feature type="transmembrane region" description="Helical" evidence="1">
    <location>
        <begin position="113"/>
        <end position="133"/>
    </location>
</feature>
<organism evidence="2 5">
    <name type="scientific">Algibacter amylolyticus</name>
    <dbReference type="NCBI Taxonomy" id="1608400"/>
    <lineage>
        <taxon>Bacteria</taxon>
        <taxon>Pseudomonadati</taxon>
        <taxon>Bacteroidota</taxon>
        <taxon>Flavobacteriia</taxon>
        <taxon>Flavobacteriales</taxon>
        <taxon>Flavobacteriaceae</taxon>
        <taxon>Algibacter</taxon>
    </lineage>
</organism>
<reference evidence="3 4" key="2">
    <citation type="submission" date="2019-07" db="EMBL/GenBank/DDBJ databases">
        <title>Algibacter marinivivus sp. nov., isolated from the surface of a marine red alga.</title>
        <authorList>
            <person name="Zhong X."/>
            <person name="Xu W."/>
            <person name="Zhang Y."/>
            <person name="Zhang Q."/>
            <person name="Du Z."/>
        </authorList>
    </citation>
    <scope>NUCLEOTIDE SEQUENCE [LARGE SCALE GENOMIC DNA]</scope>
    <source>
        <strain evidence="3 4">RU-4-M-4</strain>
    </source>
</reference>
<sequence>MKRRFYIFKKRLTLKIINKETSKQLIKYIGISIIGYCFVFLSLYLLVDRLNVDKSISFMIVYGVAYVLLYSVQLKFLFNKAHNKYNLIRFCFSIFSFYILANIFYNIGIYLEINYLISTILTVIILMPLRFLVSKFLVFK</sequence>
<proteinExistence type="predicted"/>
<keyword evidence="1" id="KW-0812">Transmembrane</keyword>
<feature type="transmembrane region" description="Helical" evidence="1">
    <location>
        <begin position="59"/>
        <end position="78"/>
    </location>
</feature>
<reference evidence="2" key="3">
    <citation type="submission" date="2019-09" db="EMBL/GenBank/DDBJ databases">
        <authorList>
            <person name="Zhang D.-C."/>
        </authorList>
    </citation>
    <scope>NUCLEOTIDE SEQUENCE</scope>
    <source>
        <strain evidence="2">RU-4-M-4</strain>
    </source>
</reference>
<accession>A0A5M7AYN1</accession>
<evidence type="ECO:0000313" key="5">
    <source>
        <dbReference type="Proteomes" id="UP000322315"/>
    </source>
</evidence>
<protein>
    <recommendedName>
        <fullName evidence="6">GtrA family protein</fullName>
    </recommendedName>
</protein>
<name>A0A5M7AYN1_9FLAO</name>
<evidence type="ECO:0000313" key="3">
    <source>
        <dbReference type="EMBL" id="TSJ73636.1"/>
    </source>
</evidence>
<dbReference type="EMBL" id="VWRS01000009">
    <property type="protein sequence ID" value="KAA5822486.1"/>
    <property type="molecule type" value="Genomic_DNA"/>
</dbReference>
<evidence type="ECO:0008006" key="6">
    <source>
        <dbReference type="Google" id="ProtNLM"/>
    </source>
</evidence>
<gene>
    <name evidence="2" type="ORF">F2B50_14915</name>
    <name evidence="3" type="ORF">FPF71_14915</name>
</gene>
<dbReference type="AlphaFoldDB" id="A0A5M7AYN1"/>
<comment type="caution">
    <text evidence="2">The sequence shown here is derived from an EMBL/GenBank/DDBJ whole genome shotgun (WGS) entry which is preliminary data.</text>
</comment>
<reference evidence="2 5" key="1">
    <citation type="journal article" date="2015" name="Int. J. Syst. Evol. Microbiol.">
        <title>Algibacter amylolyticus sp. nov., isolated from intertidal sediment.</title>
        <authorList>
            <person name="Zhang D.C."/>
            <person name="Wu J."/>
            <person name="Neuner K."/>
            <person name="Yao J."/>
            <person name="Margesin R."/>
        </authorList>
    </citation>
    <scope>NUCLEOTIDE SEQUENCE [LARGE SCALE GENOMIC DNA]</scope>
    <source>
        <strain evidence="2 5">RU-4-M-4</strain>
    </source>
</reference>